<dbReference type="PANTHER" id="PTHR43124:SF5">
    <property type="entry name" value="PURINE RIBONUCLEOSIDE EFFLUX PUMP NEPI"/>
    <property type="match status" value="1"/>
</dbReference>
<dbReference type="GO" id="GO:0005886">
    <property type="term" value="C:plasma membrane"/>
    <property type="evidence" value="ECO:0007669"/>
    <property type="project" value="UniProtKB-SubCell"/>
</dbReference>
<feature type="transmembrane region" description="Helical" evidence="6">
    <location>
        <begin position="226"/>
        <end position="243"/>
    </location>
</feature>
<name>A0A1C3XYB8_9HYPH</name>
<dbReference type="Pfam" id="PF07690">
    <property type="entry name" value="MFS_1"/>
    <property type="match status" value="1"/>
</dbReference>
<feature type="transmembrane region" description="Helical" evidence="6">
    <location>
        <begin position="25"/>
        <end position="46"/>
    </location>
</feature>
<dbReference type="GO" id="GO:0022857">
    <property type="term" value="F:transmembrane transporter activity"/>
    <property type="evidence" value="ECO:0007669"/>
    <property type="project" value="InterPro"/>
</dbReference>
<dbReference type="SUPFAM" id="SSF103473">
    <property type="entry name" value="MFS general substrate transporter"/>
    <property type="match status" value="1"/>
</dbReference>
<dbReference type="CDD" id="cd17324">
    <property type="entry name" value="MFS_NepI_like"/>
    <property type="match status" value="1"/>
</dbReference>
<evidence type="ECO:0000256" key="1">
    <source>
        <dbReference type="ARBA" id="ARBA00004651"/>
    </source>
</evidence>
<keyword evidence="2" id="KW-1003">Cell membrane</keyword>
<feature type="transmembrane region" description="Helical" evidence="6">
    <location>
        <begin position="378"/>
        <end position="398"/>
    </location>
</feature>
<feature type="transmembrane region" description="Helical" evidence="6">
    <location>
        <begin position="316"/>
        <end position="335"/>
    </location>
</feature>
<evidence type="ECO:0000259" key="7">
    <source>
        <dbReference type="PROSITE" id="PS50850"/>
    </source>
</evidence>
<dbReference type="EMBL" id="FMAJ01000002">
    <property type="protein sequence ID" value="SCB57054.1"/>
    <property type="molecule type" value="Genomic_DNA"/>
</dbReference>
<proteinExistence type="predicted"/>
<feature type="transmembrane region" description="Helical" evidence="6">
    <location>
        <begin position="182"/>
        <end position="205"/>
    </location>
</feature>
<evidence type="ECO:0000256" key="4">
    <source>
        <dbReference type="ARBA" id="ARBA00022989"/>
    </source>
</evidence>
<dbReference type="InterPro" id="IPR020846">
    <property type="entry name" value="MFS_dom"/>
</dbReference>
<sequence>MTDTTSQFDGATIGLETAEPSAWSAATWFAVLSMAATSFALVSAEFLPAGLLTPMARDLGISEGTAGQVVTATASVGAVAALLSNVLIGRLNRKAVLVGLSALAVGSNILASFATDFWLLLLGRAGLGIALSGFWALSVAVVARLVGANATGRGMAIVTLGVSLATIAAPSMGALISDWLGWRSAMAMTAGLAAVAMLLQVLSLPTLPASTSNSLADVFRLTRRRGVQLGMLAILLLMTGHFAGSVYVRPFLEQVTLLETKSIALALLGFGIASVIGNVAGGRMADASIGIALAVTAVLMTFAALALVLWGAHTAVAFALVTLWGFAFGMAPVVLPTNLSRAAADALEAAGSLMVVSFQVAISIGAIVGGYIVDHHGAVGPLTLTALLAASTVALALLQPRT</sequence>
<organism evidence="8 9">
    <name type="scientific">Rhizobium aethiopicum</name>
    <dbReference type="NCBI Taxonomy" id="1138170"/>
    <lineage>
        <taxon>Bacteria</taxon>
        <taxon>Pseudomonadati</taxon>
        <taxon>Pseudomonadota</taxon>
        <taxon>Alphaproteobacteria</taxon>
        <taxon>Hyphomicrobiales</taxon>
        <taxon>Rhizobiaceae</taxon>
        <taxon>Rhizobium/Agrobacterium group</taxon>
        <taxon>Rhizobium</taxon>
    </lineage>
</organism>
<evidence type="ECO:0000313" key="9">
    <source>
        <dbReference type="Proteomes" id="UP000198723"/>
    </source>
</evidence>
<dbReference type="Gene3D" id="1.20.1250.20">
    <property type="entry name" value="MFS general substrate transporter like domains"/>
    <property type="match status" value="1"/>
</dbReference>
<evidence type="ECO:0000256" key="3">
    <source>
        <dbReference type="ARBA" id="ARBA00022692"/>
    </source>
</evidence>
<dbReference type="Proteomes" id="UP000198723">
    <property type="component" value="Unassembled WGS sequence"/>
</dbReference>
<protein>
    <submittedName>
        <fullName evidence="8">MFS transporter, DHA1 family, purine ribonucleoside efflux pump</fullName>
    </submittedName>
</protein>
<dbReference type="InterPro" id="IPR050189">
    <property type="entry name" value="MFS_Efflux_Transporters"/>
</dbReference>
<dbReference type="PROSITE" id="PS50850">
    <property type="entry name" value="MFS"/>
    <property type="match status" value="1"/>
</dbReference>
<feature type="transmembrane region" description="Helical" evidence="6">
    <location>
        <begin position="287"/>
        <end position="310"/>
    </location>
</feature>
<keyword evidence="5 6" id="KW-0472">Membrane</keyword>
<evidence type="ECO:0000256" key="6">
    <source>
        <dbReference type="SAM" id="Phobius"/>
    </source>
</evidence>
<keyword evidence="4 6" id="KW-1133">Transmembrane helix</keyword>
<dbReference type="AlphaFoldDB" id="A0A1C3XYB8"/>
<evidence type="ECO:0000256" key="2">
    <source>
        <dbReference type="ARBA" id="ARBA00022475"/>
    </source>
</evidence>
<dbReference type="InterPro" id="IPR036259">
    <property type="entry name" value="MFS_trans_sf"/>
</dbReference>
<feature type="transmembrane region" description="Helical" evidence="6">
    <location>
        <begin position="95"/>
        <end position="115"/>
    </location>
</feature>
<dbReference type="STRING" id="1138170.GA0061105_10241"/>
<gene>
    <name evidence="8" type="ORF">GA0061105_10241</name>
</gene>
<feature type="transmembrane region" description="Helical" evidence="6">
    <location>
        <begin position="263"/>
        <end position="280"/>
    </location>
</feature>
<feature type="transmembrane region" description="Helical" evidence="6">
    <location>
        <begin position="347"/>
        <end position="372"/>
    </location>
</feature>
<reference evidence="8 9" key="1">
    <citation type="submission" date="2016-08" db="EMBL/GenBank/DDBJ databases">
        <authorList>
            <person name="Seilhamer J.J."/>
        </authorList>
    </citation>
    <scope>NUCLEOTIDE SEQUENCE [LARGE SCALE GENOMIC DNA]</scope>
    <source>
        <strain evidence="8 9">HBR26</strain>
    </source>
</reference>
<dbReference type="RefSeq" id="WP_064695348.1">
    <property type="nucleotide sequence ID" value="NZ_FMAJ01000002.1"/>
</dbReference>
<feature type="transmembrane region" description="Helical" evidence="6">
    <location>
        <begin position="155"/>
        <end position="176"/>
    </location>
</feature>
<evidence type="ECO:0000313" key="8">
    <source>
        <dbReference type="EMBL" id="SCB57054.1"/>
    </source>
</evidence>
<keyword evidence="3 6" id="KW-0812">Transmembrane</keyword>
<feature type="domain" description="Major facilitator superfamily (MFS) profile" evidence="7">
    <location>
        <begin position="26"/>
        <end position="402"/>
    </location>
</feature>
<dbReference type="InterPro" id="IPR011701">
    <property type="entry name" value="MFS"/>
</dbReference>
<dbReference type="PANTHER" id="PTHR43124">
    <property type="entry name" value="PURINE EFFLUX PUMP PBUE"/>
    <property type="match status" value="1"/>
</dbReference>
<feature type="transmembrane region" description="Helical" evidence="6">
    <location>
        <begin position="66"/>
        <end position="88"/>
    </location>
</feature>
<evidence type="ECO:0000256" key="5">
    <source>
        <dbReference type="ARBA" id="ARBA00023136"/>
    </source>
</evidence>
<comment type="subcellular location">
    <subcellularLocation>
        <location evidence="1">Cell membrane</location>
        <topology evidence="1">Multi-pass membrane protein</topology>
    </subcellularLocation>
</comment>
<feature type="transmembrane region" description="Helical" evidence="6">
    <location>
        <begin position="121"/>
        <end position="143"/>
    </location>
</feature>
<accession>A0A1C3XYB8</accession>